<gene>
    <name evidence="1" type="ORF">FKV23_12740</name>
</gene>
<keyword evidence="2" id="KW-1185">Reference proteome</keyword>
<evidence type="ECO:0000313" key="2">
    <source>
        <dbReference type="Proteomes" id="UP000317199"/>
    </source>
</evidence>
<sequence length="198" mass="21872">MAGATVLPLPITPSAAVCQIIRPALALLPQKMDSAKAVGLILTIMLQEVGRDDMLAYRWQVVDLKRPEVKGPARGLAQFERGTYASRGGVWGIYLHPASRPHLQRACNTLRVPFDALKIWQALASNDALSVVCARLLLWTDAAPLPALGDEAGGWDYYLRNWRPGAYTRGTSTKRASLRAKWSRNYRTAMTTLDRGSR</sequence>
<organism evidence="1 2">
    <name type="scientific">Marilutibacter alkalisoli</name>
    <dbReference type="NCBI Taxonomy" id="2591633"/>
    <lineage>
        <taxon>Bacteria</taxon>
        <taxon>Pseudomonadati</taxon>
        <taxon>Pseudomonadota</taxon>
        <taxon>Gammaproteobacteria</taxon>
        <taxon>Lysobacterales</taxon>
        <taxon>Lysobacteraceae</taxon>
        <taxon>Marilutibacter</taxon>
    </lineage>
</organism>
<name>A0A514BTX9_9GAMM</name>
<proteinExistence type="predicted"/>
<evidence type="ECO:0008006" key="3">
    <source>
        <dbReference type="Google" id="ProtNLM"/>
    </source>
</evidence>
<reference evidence="1 2" key="1">
    <citation type="submission" date="2019-06" db="EMBL/GenBank/DDBJ databases">
        <title>Lysobacter alkalisoli sp. nov. isolated from saline-alkali soil.</title>
        <authorList>
            <person name="Sun J.-Q."/>
            <person name="Xu L."/>
        </authorList>
    </citation>
    <scope>NUCLEOTIDE SEQUENCE [LARGE SCALE GENOMIC DNA]</scope>
    <source>
        <strain evidence="1 2">SJ-36</strain>
    </source>
</reference>
<accession>A0A514BTX9</accession>
<dbReference type="RefSeq" id="WP_141624185.1">
    <property type="nucleotide sequence ID" value="NZ_CP041242.1"/>
</dbReference>
<protein>
    <recommendedName>
        <fullName evidence="3">Lytic transglycosylase domain-containing protein</fullName>
    </recommendedName>
</protein>
<dbReference type="Proteomes" id="UP000317199">
    <property type="component" value="Chromosome"/>
</dbReference>
<dbReference type="AlphaFoldDB" id="A0A514BTX9"/>
<dbReference type="KEGG" id="lyj:FKV23_12740"/>
<dbReference type="OrthoDB" id="7270370at2"/>
<dbReference type="EMBL" id="CP041242">
    <property type="protein sequence ID" value="QDH70853.1"/>
    <property type="molecule type" value="Genomic_DNA"/>
</dbReference>
<evidence type="ECO:0000313" key="1">
    <source>
        <dbReference type="EMBL" id="QDH70853.1"/>
    </source>
</evidence>